<feature type="compositionally biased region" description="Basic and acidic residues" evidence="1">
    <location>
        <begin position="228"/>
        <end position="240"/>
    </location>
</feature>
<feature type="compositionally biased region" description="Basic residues" evidence="1">
    <location>
        <begin position="218"/>
        <end position="227"/>
    </location>
</feature>
<dbReference type="Proteomes" id="UP000775213">
    <property type="component" value="Unassembled WGS sequence"/>
</dbReference>
<feature type="region of interest" description="Disordered" evidence="1">
    <location>
        <begin position="43"/>
        <end position="240"/>
    </location>
</feature>
<dbReference type="EMBL" id="JAGFBR010000001">
    <property type="protein sequence ID" value="KAH0471028.1"/>
    <property type="molecule type" value="Genomic_DNA"/>
</dbReference>
<keyword evidence="3" id="KW-1185">Reference proteome</keyword>
<reference evidence="2 3" key="1">
    <citation type="journal article" date="2021" name="Hortic Res">
        <title>Chromosome-scale assembly of the Dendrobium chrysotoxum genome enhances the understanding of orchid evolution.</title>
        <authorList>
            <person name="Zhang Y."/>
            <person name="Zhang G.Q."/>
            <person name="Zhang D."/>
            <person name="Liu X.D."/>
            <person name="Xu X.Y."/>
            <person name="Sun W.H."/>
            <person name="Yu X."/>
            <person name="Zhu X."/>
            <person name="Wang Z.W."/>
            <person name="Zhao X."/>
            <person name="Zhong W.Y."/>
            <person name="Chen H."/>
            <person name="Yin W.L."/>
            <person name="Huang T."/>
            <person name="Niu S.C."/>
            <person name="Liu Z.J."/>
        </authorList>
    </citation>
    <scope>NUCLEOTIDE SEQUENCE [LARGE SCALE GENOMIC DNA]</scope>
    <source>
        <strain evidence="2">Lindl</strain>
    </source>
</reference>
<comment type="caution">
    <text evidence="2">The sequence shown here is derived from an EMBL/GenBank/DDBJ whole genome shotgun (WGS) entry which is preliminary data.</text>
</comment>
<gene>
    <name evidence="2" type="ORF">IEQ34_000751</name>
</gene>
<proteinExistence type="predicted"/>
<evidence type="ECO:0000256" key="1">
    <source>
        <dbReference type="SAM" id="MobiDB-lite"/>
    </source>
</evidence>
<accession>A0AAV7HT51</accession>
<name>A0AAV7HT51_DENCH</name>
<evidence type="ECO:0000313" key="3">
    <source>
        <dbReference type="Proteomes" id="UP000775213"/>
    </source>
</evidence>
<protein>
    <submittedName>
        <fullName evidence="2">Uncharacterized protein</fullName>
    </submittedName>
</protein>
<feature type="compositionally biased region" description="Pro residues" evidence="1">
    <location>
        <begin position="78"/>
        <end position="88"/>
    </location>
</feature>
<evidence type="ECO:0000313" key="2">
    <source>
        <dbReference type="EMBL" id="KAH0471028.1"/>
    </source>
</evidence>
<sequence length="287" mass="31145">MGGEYGNVLYTRECNKIYLVLQDITNEEAEELGADLNAIQNLESRPHLHPSKFASPKSKKIHTSPPPSPHSPHIEPSSQPPSRPPTEQPLPTEWSTVQNKLMEALQKLCNRIEDNLAAPPPPSPSQAAPPPPPPPTTEAAPPPPSPPSQAAPPPSPPPTTEAAPPPPPSQAAPPPPTSQAAPPPPSQGAPPPPPPTSQAAPPPPTAEVQDAQALIKYQPHKKKRKRDDKKEIDTVEEKKTKQDVISVDRIEILPRVAEINLEYPGKIFLTTEQQTFMDECFKKFNKK</sequence>
<feature type="compositionally biased region" description="Pro residues" evidence="1">
    <location>
        <begin position="118"/>
        <end position="205"/>
    </location>
</feature>
<dbReference type="AlphaFoldDB" id="A0AAV7HT51"/>
<organism evidence="2 3">
    <name type="scientific">Dendrobium chrysotoxum</name>
    <name type="common">Orchid</name>
    <dbReference type="NCBI Taxonomy" id="161865"/>
    <lineage>
        <taxon>Eukaryota</taxon>
        <taxon>Viridiplantae</taxon>
        <taxon>Streptophyta</taxon>
        <taxon>Embryophyta</taxon>
        <taxon>Tracheophyta</taxon>
        <taxon>Spermatophyta</taxon>
        <taxon>Magnoliopsida</taxon>
        <taxon>Liliopsida</taxon>
        <taxon>Asparagales</taxon>
        <taxon>Orchidaceae</taxon>
        <taxon>Epidendroideae</taxon>
        <taxon>Malaxideae</taxon>
        <taxon>Dendrobiinae</taxon>
        <taxon>Dendrobium</taxon>
    </lineage>
</organism>